<evidence type="ECO:0000313" key="4">
    <source>
        <dbReference type="Proteomes" id="UP000663838"/>
    </source>
</evidence>
<comment type="caution">
    <text evidence="3">The sequence shown here is derived from an EMBL/GenBank/DDBJ whole genome shotgun (WGS) entry which is preliminary data.</text>
</comment>
<proteinExistence type="predicted"/>
<protein>
    <recommendedName>
        <fullName evidence="2">NACHT domain-containing protein</fullName>
    </recommendedName>
</protein>
<dbReference type="InterPro" id="IPR007111">
    <property type="entry name" value="NACHT_NTPase"/>
</dbReference>
<keyword evidence="1" id="KW-0175">Coiled coil</keyword>
<dbReference type="PANTHER" id="PTHR12697">
    <property type="entry name" value="PBS LYASE HEAT-LIKE PROTEIN"/>
    <property type="match status" value="1"/>
</dbReference>
<dbReference type="Proteomes" id="UP000663838">
    <property type="component" value="Unassembled WGS sequence"/>
</dbReference>
<dbReference type="SUPFAM" id="SSF52540">
    <property type="entry name" value="P-loop containing nucleoside triphosphate hydrolases"/>
    <property type="match status" value="1"/>
</dbReference>
<dbReference type="EMBL" id="CAJOBS010001321">
    <property type="protein sequence ID" value="CAF4717494.1"/>
    <property type="molecule type" value="Genomic_DNA"/>
</dbReference>
<sequence length="1538" mass="174251">MIDPSSVVTILVRVIQNAQQLYEQKKKNDEDCKYLIDHLTDKLKTLEGFQNRLAKSEIMNLDEEQKNSWTSKQNRVEQSLKDFQSWISVRNKQCWKAFLCSAGQSENIGSIVKRFDDALSDFDGFLQHIIDYRELENSNKQTKHLENLENNANEQIDHLKQIAENTGSSKVQSIFELPQMARHIKKKYQSDPEFANRNKDTLSSSADECYISLAIVENKEQRAKERKLKMTKDIEELRGTYQEIYGAKTVIEVNDIFKNCKNSRKTAILLGRAGVGKSTFCKHVIQQWAKGQLWSEYAVVILIQLRKLTKERYPDSNRYSVLDIVEDEYRLDVKPTDEVKLKFKEQCEQGQILWILDGYDEFQENRPVSLEGPFNDIINQHHHILTSRPYTIDLKYEMAIEIIGFSDDNIVEFVKQYFKANVTTQTGIQSNSDSLINYLKSNPTIWGIAHIPMNLYLICTTWNDGVLENKTLTVTDLYSEMINELCRKYVQRKHKCKPPISERKIHEECSAHLQFLENVAFHALEDNKSILVPKLLTRIIEETKCSETIHEESLKIGVLKSYDDKFDGKRAETEKLQYFIHLSVQEFFAARYLVRALACEIETARRFIQRNKYNQRFTLVFIFAFGLLRHQNKPDLIEKYWNNIEHNAKDIVGLRHVKLLIEGFDEMNGTAYSKIRTGCLNSIATWINRAAKLNYDVVMRHLCDSLMRTITLSNENRIVETIRQLLKSTYFTDSSDIKRRACMALRAISPKQQYNQVVDVWLEALNDDDTTLVMRACESLGAIGKTGDNNKVTDALLKKLKNKDQSVRLRACVSLGIISNTGDNNKVIDALLKELQKEKPKITNMARRAVRSTRNRKYTLRVTDALSEEPEDDDVDVRAIGYRAFRAIGKSGYNNKIIDALLETLRDSWELLREIACEFLLAIGKTEHNEKLIDALLEALNANDDEDVKVSACAALKVIATAEDNHNVIDALLKTITDGDYRIKGCACRALGVIGKTEANSRIINGLLEALNDRDSWVRMSACDALGAIGKTEDNSKIIDALLETLKDGSSQVRERACKALGAMVKIEDGHTVIDALLEALEDITEDVKESACEVVKKNLNKPKRSAYKIIEEMGNSEYNNKVIDALVEAVKNGESTVRRSACELLGEIDMTRYSSKVIDALLQALKDEDVWVRTNACRALEAAGRIEDNNKVIDALLEALHDDYKDVRVSACKILGEIGKTAAHNRVINALFEALNDTYDGVRECACDALGGIVGNWDMSKIACDALGVIGKTRDNNQIIDGLLKALTYESHDVRQIACDTLKAIGKAGDNNCVVSALCKTLKDQRYDVREAACYALGAIGKAGNNNKVIYTLLRAFSKKTVGENAIQALKPCLHDVLSLEMLNDKYIKILESWVVNEKSDLKEIPAGLCARSYFESRNEVWLPLTFLTALLQSVAVTIVPNETFPGLAVGCLPLQTGFASSLKCFYNQSCLDTLLLTHSTMFDVEILNQSLPSRFPLTTSIESIVHELFAGNFHIQASYNRARRFNSIFQSICYCS</sequence>
<evidence type="ECO:0000256" key="1">
    <source>
        <dbReference type="SAM" id="Coils"/>
    </source>
</evidence>
<dbReference type="InterPro" id="IPR016024">
    <property type="entry name" value="ARM-type_fold"/>
</dbReference>
<name>A0A821JEZ6_9BILA</name>
<organism evidence="3 4">
    <name type="scientific">Rotaria socialis</name>
    <dbReference type="NCBI Taxonomy" id="392032"/>
    <lineage>
        <taxon>Eukaryota</taxon>
        <taxon>Metazoa</taxon>
        <taxon>Spiralia</taxon>
        <taxon>Gnathifera</taxon>
        <taxon>Rotifera</taxon>
        <taxon>Eurotatoria</taxon>
        <taxon>Bdelloidea</taxon>
        <taxon>Philodinida</taxon>
        <taxon>Philodinidae</taxon>
        <taxon>Rotaria</taxon>
    </lineage>
</organism>
<evidence type="ECO:0000259" key="2">
    <source>
        <dbReference type="PROSITE" id="PS50837"/>
    </source>
</evidence>
<reference evidence="3" key="1">
    <citation type="submission" date="2021-02" db="EMBL/GenBank/DDBJ databases">
        <authorList>
            <person name="Nowell W R."/>
        </authorList>
    </citation>
    <scope>NUCLEOTIDE SEQUENCE</scope>
</reference>
<gene>
    <name evidence="3" type="ORF">TOA249_LOCUS18054</name>
</gene>
<dbReference type="PANTHER" id="PTHR12697:SF5">
    <property type="entry name" value="DEOXYHYPUSINE HYDROXYLASE"/>
    <property type="match status" value="1"/>
</dbReference>
<dbReference type="InterPro" id="IPR011989">
    <property type="entry name" value="ARM-like"/>
</dbReference>
<feature type="domain" description="NACHT" evidence="2">
    <location>
        <begin position="265"/>
        <end position="361"/>
    </location>
</feature>
<dbReference type="SMART" id="SM00567">
    <property type="entry name" value="EZ_HEAT"/>
    <property type="match status" value="9"/>
</dbReference>
<dbReference type="Gene3D" id="3.40.50.300">
    <property type="entry name" value="P-loop containing nucleotide triphosphate hydrolases"/>
    <property type="match status" value="1"/>
</dbReference>
<dbReference type="PROSITE" id="PS50837">
    <property type="entry name" value="NACHT"/>
    <property type="match status" value="1"/>
</dbReference>
<dbReference type="InterPro" id="IPR004155">
    <property type="entry name" value="PBS_lyase_HEAT"/>
</dbReference>
<accession>A0A821JEZ6</accession>
<dbReference type="Gene3D" id="1.25.10.10">
    <property type="entry name" value="Leucine-rich Repeat Variant"/>
    <property type="match status" value="5"/>
</dbReference>
<evidence type="ECO:0000313" key="3">
    <source>
        <dbReference type="EMBL" id="CAF4717494.1"/>
    </source>
</evidence>
<dbReference type="Pfam" id="PF13646">
    <property type="entry name" value="HEAT_2"/>
    <property type="match status" value="4"/>
</dbReference>
<dbReference type="InterPro" id="IPR027417">
    <property type="entry name" value="P-loop_NTPase"/>
</dbReference>
<dbReference type="SUPFAM" id="SSF48371">
    <property type="entry name" value="ARM repeat"/>
    <property type="match status" value="1"/>
</dbReference>
<feature type="coiled-coil region" evidence="1">
    <location>
        <begin position="135"/>
        <end position="165"/>
    </location>
</feature>
<dbReference type="Pfam" id="PF05729">
    <property type="entry name" value="NACHT"/>
    <property type="match status" value="1"/>
</dbReference>
<dbReference type="GO" id="GO:0016491">
    <property type="term" value="F:oxidoreductase activity"/>
    <property type="evidence" value="ECO:0007669"/>
    <property type="project" value="TreeGrafter"/>
</dbReference>